<organism evidence="1">
    <name type="scientific">Arundo donax</name>
    <name type="common">Giant reed</name>
    <name type="synonym">Donax arundinaceus</name>
    <dbReference type="NCBI Taxonomy" id="35708"/>
    <lineage>
        <taxon>Eukaryota</taxon>
        <taxon>Viridiplantae</taxon>
        <taxon>Streptophyta</taxon>
        <taxon>Embryophyta</taxon>
        <taxon>Tracheophyta</taxon>
        <taxon>Spermatophyta</taxon>
        <taxon>Magnoliopsida</taxon>
        <taxon>Liliopsida</taxon>
        <taxon>Poales</taxon>
        <taxon>Poaceae</taxon>
        <taxon>PACMAD clade</taxon>
        <taxon>Arundinoideae</taxon>
        <taxon>Arundineae</taxon>
        <taxon>Arundo</taxon>
    </lineage>
</organism>
<protein>
    <submittedName>
        <fullName evidence="1">Uncharacterized protein</fullName>
    </submittedName>
</protein>
<accession>A0A0A9HJA2</accession>
<evidence type="ECO:0000313" key="1">
    <source>
        <dbReference type="EMBL" id="JAE34936.1"/>
    </source>
</evidence>
<name>A0A0A9HJA2_ARUDO</name>
<reference evidence="1" key="2">
    <citation type="journal article" date="2015" name="Data Brief">
        <title>Shoot transcriptome of the giant reed, Arundo donax.</title>
        <authorList>
            <person name="Barrero R.A."/>
            <person name="Guerrero F.D."/>
            <person name="Moolhuijzen P."/>
            <person name="Goolsby J.A."/>
            <person name="Tidwell J."/>
            <person name="Bellgard S.E."/>
            <person name="Bellgard M.I."/>
        </authorList>
    </citation>
    <scope>NUCLEOTIDE SEQUENCE</scope>
    <source>
        <tissue evidence="1">Shoot tissue taken approximately 20 cm above the soil surface</tissue>
    </source>
</reference>
<proteinExistence type="predicted"/>
<dbReference type="AlphaFoldDB" id="A0A0A9HJA2"/>
<sequence length="77" mass="9066">MDLLPPLNHFYLVESWNCIPLEWPKTNSMERSIFHTETGFWWYNNSAAYNFEILCCTFHLLLHACAVYFNLPFSGCG</sequence>
<dbReference type="EMBL" id="GBRH01162960">
    <property type="protein sequence ID" value="JAE34936.1"/>
    <property type="molecule type" value="Transcribed_RNA"/>
</dbReference>
<reference evidence="1" key="1">
    <citation type="submission" date="2014-09" db="EMBL/GenBank/DDBJ databases">
        <authorList>
            <person name="Magalhaes I.L.F."/>
            <person name="Oliveira U."/>
            <person name="Santos F.R."/>
            <person name="Vidigal T.H.D.A."/>
            <person name="Brescovit A.D."/>
            <person name="Santos A.J."/>
        </authorList>
    </citation>
    <scope>NUCLEOTIDE SEQUENCE</scope>
    <source>
        <tissue evidence="1">Shoot tissue taken approximately 20 cm above the soil surface</tissue>
    </source>
</reference>